<dbReference type="Proteomes" id="UP000332933">
    <property type="component" value="Unassembled WGS sequence"/>
</dbReference>
<keyword evidence="6" id="KW-1185">Reference proteome</keyword>
<dbReference type="GO" id="GO:0005509">
    <property type="term" value="F:calcium ion binding"/>
    <property type="evidence" value="ECO:0007669"/>
    <property type="project" value="InterPro"/>
</dbReference>
<name>A0A485KC96_9STRA</name>
<feature type="region of interest" description="Disordered" evidence="2">
    <location>
        <begin position="1"/>
        <end position="37"/>
    </location>
</feature>
<evidence type="ECO:0000313" key="4">
    <source>
        <dbReference type="EMBL" id="KAF0717856.1"/>
    </source>
</evidence>
<feature type="domain" description="EF-hand" evidence="3">
    <location>
        <begin position="192"/>
        <end position="227"/>
    </location>
</feature>
<dbReference type="PROSITE" id="PS00018">
    <property type="entry name" value="EF_HAND_1"/>
    <property type="match status" value="3"/>
</dbReference>
<feature type="domain" description="EF-hand" evidence="3">
    <location>
        <begin position="781"/>
        <end position="816"/>
    </location>
</feature>
<feature type="compositionally biased region" description="Polar residues" evidence="2">
    <location>
        <begin position="27"/>
        <end position="37"/>
    </location>
</feature>
<accession>A0A485KC96</accession>
<evidence type="ECO:0000259" key="3">
    <source>
        <dbReference type="PROSITE" id="PS50222"/>
    </source>
</evidence>
<dbReference type="AlphaFoldDB" id="A0A485KC96"/>
<protein>
    <submittedName>
        <fullName evidence="5">Aste57867_2056 protein</fullName>
    </submittedName>
</protein>
<dbReference type="SUPFAM" id="SSF47473">
    <property type="entry name" value="EF-hand"/>
    <property type="match status" value="3"/>
</dbReference>
<keyword evidence="1" id="KW-0106">Calcium</keyword>
<dbReference type="PROSITE" id="PS50222">
    <property type="entry name" value="EF_HAND_2"/>
    <property type="match status" value="6"/>
</dbReference>
<evidence type="ECO:0000256" key="2">
    <source>
        <dbReference type="SAM" id="MobiDB-lite"/>
    </source>
</evidence>
<dbReference type="CDD" id="cd00051">
    <property type="entry name" value="EFh"/>
    <property type="match status" value="3"/>
</dbReference>
<reference evidence="5 6" key="1">
    <citation type="submission" date="2019-03" db="EMBL/GenBank/DDBJ databases">
        <authorList>
            <person name="Gaulin E."/>
            <person name="Dumas B."/>
        </authorList>
    </citation>
    <scope>NUCLEOTIDE SEQUENCE [LARGE SCALE GENOMIC DNA]</scope>
    <source>
        <strain evidence="5">CBS 568.67</strain>
    </source>
</reference>
<dbReference type="GO" id="GO:0005654">
    <property type="term" value="C:nucleoplasm"/>
    <property type="evidence" value="ECO:0007669"/>
    <property type="project" value="TreeGrafter"/>
</dbReference>
<dbReference type="InterPro" id="IPR018247">
    <property type="entry name" value="EF_Hand_1_Ca_BS"/>
</dbReference>
<sequence>MQSGQANFAPSVTPRPSKAPSPRKARSLTQTKGATSVSPIKLSASMSLVRNNGATSSATGMAGPVEEEPLRPSKLKWDGDTHHVRNLLSHIHFGTTAVSGVTEIVQVFDGYGIRLTTDEAKSLLCEYEENNDGGLGYQAFVDNFALMLRSKESGKRHAIKKMRLTEHVKHLQTFQHGVVQEMNELLKSRLRDSWANLRETLRGLDKDKSGFLAADAFLKVLRTFDIPITMGSLENLMLRYDANGDGIVNYAEFIAQFGTSFSNYNSERVGNSILQHTAHDFSVAAVDEKVQANFLRGQVRKLVDDKIASHWKNLRTAFLEIDNDKNGLLSPDELKRMLLRFNIDLSEPQFKQLLACYDTNNDGCVNVVEFFNHFGEDINFGTAESSSGTPQKAKFVLAERTSLVMGEKVHQNDLPNIKEHFSKLEDATWHAMYLEFVDADLHKTGWIPRAQFLHILCLYMGELPNKNILSIFRSCGSHHNDLMNYRDLVKAYRPKVMGLYAPHPNKNTMNAPKQSPTEYLLMEMSIREKRTKMDPQVWKSLKNEVIAADVKRIGRVSADCFTSIVKHHMNLRDEQVAFLCLFYEDKANTHHTCSIRYSSFLTDYDCDTPAQQSLLTQFSFGDDDGNDDGGDVYSPPHLPPPQLRRAPLDAIKDTMRSQLSSLEAALLLADTDSKGLVSSEAWASILKNHDIQCDARHYDDLFGRYTNVQLGMLAYRELLLDLETGLRGQGLQGSNNNQSGGSRGASFADDDGGTGGILASEIRTLDDAKAYLRHHMTTSPSLQRRVYKYFSLVDTTKSGQLPYPEVRRVLEKIGLPFADPDIFAAFAKYYDVDGVGMVPYLQMLHANGGKDPDKMSGMSDLASNCSYYSAISIAPKAAVAKRSGANSVPKPLVAKDTLAMNVVNRHVEEGKLAIGGAIAAEDKMKALLAKRWKTIHKMFQQIDVEKSGSISQASFKKVMENVGLNLTFEDVLRICTKYDADNSGRLNYHAFLKQHVQGKSTLSEFAPLKMDSREVQNLPALSPRRARVPDEVRQILKQQWKSVYASLKKLDSANTGRLSPQHFRHLLEWFGITLTDDIFYALLKEFDSMDDGHVNYNTFMKACLQ</sequence>
<feature type="domain" description="EF-hand" evidence="3">
    <location>
        <begin position="228"/>
        <end position="263"/>
    </location>
</feature>
<feature type="region of interest" description="Disordered" evidence="2">
    <location>
        <begin position="731"/>
        <end position="751"/>
    </location>
</feature>
<organism evidence="5 6">
    <name type="scientific">Aphanomyces stellatus</name>
    <dbReference type="NCBI Taxonomy" id="120398"/>
    <lineage>
        <taxon>Eukaryota</taxon>
        <taxon>Sar</taxon>
        <taxon>Stramenopiles</taxon>
        <taxon>Oomycota</taxon>
        <taxon>Saprolegniomycetes</taxon>
        <taxon>Saprolegniales</taxon>
        <taxon>Verrucalvaceae</taxon>
        <taxon>Aphanomyces</taxon>
    </lineage>
</organism>
<dbReference type="SMART" id="SM00054">
    <property type="entry name" value="EFh"/>
    <property type="match status" value="9"/>
</dbReference>
<dbReference type="InterPro" id="IPR052603">
    <property type="entry name" value="EFCB6"/>
</dbReference>
<feature type="domain" description="EF-hand" evidence="3">
    <location>
        <begin position="345"/>
        <end position="380"/>
    </location>
</feature>
<gene>
    <name evidence="5" type="primary">Aste57867_2056</name>
    <name evidence="4" type="ORF">As57867_002052</name>
    <name evidence="5" type="ORF">ASTE57867_2056</name>
</gene>
<proteinExistence type="predicted"/>
<evidence type="ECO:0000313" key="6">
    <source>
        <dbReference type="Proteomes" id="UP000332933"/>
    </source>
</evidence>
<dbReference type="PANTHER" id="PTHR20875">
    <property type="entry name" value="EF-HAND CALCIUM-BINDING DOMAIN-CONTAINING PROTEIN 6-RELATED"/>
    <property type="match status" value="1"/>
</dbReference>
<dbReference type="Pfam" id="PF13499">
    <property type="entry name" value="EF-hand_7"/>
    <property type="match status" value="1"/>
</dbReference>
<dbReference type="EMBL" id="VJMH01000210">
    <property type="protein sequence ID" value="KAF0717856.1"/>
    <property type="molecule type" value="Genomic_DNA"/>
</dbReference>
<dbReference type="EMBL" id="CAADRA010000210">
    <property type="protein sequence ID" value="VFT79260.1"/>
    <property type="molecule type" value="Genomic_DNA"/>
</dbReference>
<feature type="compositionally biased region" description="Polar residues" evidence="2">
    <location>
        <begin position="1"/>
        <end position="10"/>
    </location>
</feature>
<feature type="domain" description="EF-hand" evidence="3">
    <location>
        <begin position="309"/>
        <end position="344"/>
    </location>
</feature>
<reference evidence="4" key="2">
    <citation type="submission" date="2019-06" db="EMBL/GenBank/DDBJ databases">
        <title>Genomics analysis of Aphanomyces spp. identifies a new class of oomycete effector associated with host adaptation.</title>
        <authorList>
            <person name="Gaulin E."/>
        </authorList>
    </citation>
    <scope>NUCLEOTIDE SEQUENCE</scope>
    <source>
        <strain evidence="4">CBS 578.67</strain>
    </source>
</reference>
<dbReference type="OrthoDB" id="26525at2759"/>
<dbReference type="InterPro" id="IPR002048">
    <property type="entry name" value="EF_hand_dom"/>
</dbReference>
<evidence type="ECO:0000256" key="1">
    <source>
        <dbReference type="ARBA" id="ARBA00022837"/>
    </source>
</evidence>
<evidence type="ECO:0000313" key="5">
    <source>
        <dbReference type="EMBL" id="VFT79260.1"/>
    </source>
</evidence>
<feature type="domain" description="EF-hand" evidence="3">
    <location>
        <begin position="930"/>
        <end position="965"/>
    </location>
</feature>
<dbReference type="PANTHER" id="PTHR20875:SF0">
    <property type="entry name" value="GH12158P"/>
    <property type="match status" value="1"/>
</dbReference>
<dbReference type="Gene3D" id="1.10.238.10">
    <property type="entry name" value="EF-hand"/>
    <property type="match status" value="5"/>
</dbReference>
<dbReference type="InterPro" id="IPR011992">
    <property type="entry name" value="EF-hand-dom_pair"/>
</dbReference>